<dbReference type="Gene3D" id="3.30.70.140">
    <property type="entry name" value="Aspartate carbamoyltransferase regulatory subunit, N-terminal domain"/>
    <property type="match status" value="1"/>
</dbReference>
<gene>
    <name evidence="6" type="ORF">H9813_02610</name>
</gene>
<evidence type="ECO:0000313" key="7">
    <source>
        <dbReference type="Proteomes" id="UP000824035"/>
    </source>
</evidence>
<evidence type="ECO:0000259" key="5">
    <source>
        <dbReference type="Pfam" id="PF02748"/>
    </source>
</evidence>
<comment type="caution">
    <text evidence="6">The sequence shown here is derived from an EMBL/GenBank/DDBJ whole genome shotgun (WGS) entry which is preliminary data.</text>
</comment>
<sequence length="141" mass="16140">MLNIDSLEKGVVIDHIESGRSMEIYRVLELDKLDCSVAIIKNARSKKSGRKDIIKIEDRIDIDLDVLGFIDPNITVNIIDGGRIIEKKHLQLPERIVNVAKCKNPRCITSVEQELDHVFVLTDAEKGVYRCLYCEQEYKRG</sequence>
<evidence type="ECO:0000259" key="4">
    <source>
        <dbReference type="Pfam" id="PF01948"/>
    </source>
</evidence>
<accession>A0A9D2IYN1</accession>
<dbReference type="PANTHER" id="PTHR35805:SF1">
    <property type="entry name" value="ASPARTATE CARBAMOYLTRANSFERASE REGULATORY CHAIN"/>
    <property type="match status" value="1"/>
</dbReference>
<feature type="domain" description="Aspartate carbamoyltransferase regulatory subunit N-terminal" evidence="4">
    <location>
        <begin position="2"/>
        <end position="91"/>
    </location>
</feature>
<keyword evidence="1" id="KW-0479">Metal-binding</keyword>
<dbReference type="EMBL" id="DXBV01000025">
    <property type="protein sequence ID" value="HIZ30111.1"/>
    <property type="molecule type" value="Genomic_DNA"/>
</dbReference>
<keyword evidence="2" id="KW-0862">Zinc</keyword>
<dbReference type="GO" id="GO:0046872">
    <property type="term" value="F:metal ion binding"/>
    <property type="evidence" value="ECO:0007669"/>
    <property type="project" value="UniProtKB-KW"/>
</dbReference>
<dbReference type="GO" id="GO:0006221">
    <property type="term" value="P:pyrimidine nucleotide biosynthetic process"/>
    <property type="evidence" value="ECO:0007669"/>
    <property type="project" value="UniProtKB-KW"/>
</dbReference>
<organism evidence="6 7">
    <name type="scientific">Candidatus Allofournierella merdipullorum</name>
    <dbReference type="NCBI Taxonomy" id="2838595"/>
    <lineage>
        <taxon>Bacteria</taxon>
        <taxon>Bacillati</taxon>
        <taxon>Bacillota</taxon>
        <taxon>Clostridia</taxon>
        <taxon>Eubacteriales</taxon>
        <taxon>Oscillospiraceae</taxon>
        <taxon>Allofournierella</taxon>
    </lineage>
</organism>
<dbReference type="GO" id="GO:0006207">
    <property type="term" value="P:'de novo' pyrimidine nucleobase biosynthetic process"/>
    <property type="evidence" value="ECO:0007669"/>
    <property type="project" value="InterPro"/>
</dbReference>
<dbReference type="GO" id="GO:0009347">
    <property type="term" value="C:aspartate carbamoyltransferase complex"/>
    <property type="evidence" value="ECO:0007669"/>
    <property type="project" value="InterPro"/>
</dbReference>
<feature type="domain" description="Aspartate carbamoyltransferase regulatory subunit C-terminal" evidence="5">
    <location>
        <begin position="95"/>
        <end position="140"/>
    </location>
</feature>
<proteinExistence type="predicted"/>
<dbReference type="SUPFAM" id="SSF54893">
    <property type="entry name" value="Aspartate carbamoyltransferase, Regulatory-chain, N-terminal domain"/>
    <property type="match status" value="1"/>
</dbReference>
<dbReference type="InterPro" id="IPR002801">
    <property type="entry name" value="Asp_carbamoylTrfase_reg"/>
</dbReference>
<dbReference type="PANTHER" id="PTHR35805">
    <property type="entry name" value="ASPARTATE CARBAMOYLTRANSFERASE REGULATORY CHAIN"/>
    <property type="match status" value="1"/>
</dbReference>
<evidence type="ECO:0000313" key="6">
    <source>
        <dbReference type="EMBL" id="HIZ30111.1"/>
    </source>
</evidence>
<dbReference type="SUPFAM" id="SSF57825">
    <property type="entry name" value="Aspartate carbamoyltransferase, Regulatory-chain, C-terminal domain"/>
    <property type="match status" value="1"/>
</dbReference>
<dbReference type="RefSeq" id="WP_394976387.1">
    <property type="nucleotide sequence ID" value="NZ_JAXEOD010000023.1"/>
</dbReference>
<dbReference type="Gene3D" id="2.30.30.20">
    <property type="entry name" value="Aspartate carbamoyltransferase regulatory subunit, C-terminal domain"/>
    <property type="match status" value="1"/>
</dbReference>
<dbReference type="InterPro" id="IPR020545">
    <property type="entry name" value="Asp_carbamoyltransf_reg_N"/>
</dbReference>
<name>A0A9D2IYN1_9FIRM</name>
<evidence type="ECO:0000256" key="2">
    <source>
        <dbReference type="ARBA" id="ARBA00022833"/>
    </source>
</evidence>
<reference evidence="6" key="1">
    <citation type="journal article" date="2021" name="PeerJ">
        <title>Extensive microbial diversity within the chicken gut microbiome revealed by metagenomics and culture.</title>
        <authorList>
            <person name="Gilroy R."/>
            <person name="Ravi A."/>
            <person name="Getino M."/>
            <person name="Pursley I."/>
            <person name="Horton D.L."/>
            <person name="Alikhan N.F."/>
            <person name="Baker D."/>
            <person name="Gharbi K."/>
            <person name="Hall N."/>
            <person name="Watson M."/>
            <person name="Adriaenssens E.M."/>
            <person name="Foster-Nyarko E."/>
            <person name="Jarju S."/>
            <person name="Secka A."/>
            <person name="Antonio M."/>
            <person name="Oren A."/>
            <person name="Chaudhuri R.R."/>
            <person name="La Ragione R."/>
            <person name="Hildebrand F."/>
            <person name="Pallen M.J."/>
        </authorList>
    </citation>
    <scope>NUCLEOTIDE SEQUENCE</scope>
    <source>
        <strain evidence="6">ChiGjej4B4-18154</strain>
    </source>
</reference>
<protein>
    <submittedName>
        <fullName evidence="6">Aspartate carbamoyltransferase regulatory subunit</fullName>
    </submittedName>
</protein>
<dbReference type="Pfam" id="PF02748">
    <property type="entry name" value="PyrI_C"/>
    <property type="match status" value="1"/>
</dbReference>
<reference evidence="6" key="2">
    <citation type="submission" date="2021-04" db="EMBL/GenBank/DDBJ databases">
        <authorList>
            <person name="Gilroy R."/>
        </authorList>
    </citation>
    <scope>NUCLEOTIDE SEQUENCE</scope>
    <source>
        <strain evidence="6">ChiGjej4B4-18154</strain>
    </source>
</reference>
<dbReference type="Proteomes" id="UP000824035">
    <property type="component" value="Unassembled WGS sequence"/>
</dbReference>
<dbReference type="NCBIfam" id="NF002063">
    <property type="entry name" value="PRK00893.1-3"/>
    <property type="match status" value="1"/>
</dbReference>
<dbReference type="InterPro" id="IPR036792">
    <property type="entry name" value="Asp_carbatrfase_reg_C_sf"/>
</dbReference>
<evidence type="ECO:0000256" key="1">
    <source>
        <dbReference type="ARBA" id="ARBA00022723"/>
    </source>
</evidence>
<dbReference type="InterPro" id="IPR036793">
    <property type="entry name" value="Asp_carbatrfase_reg_N_sf"/>
</dbReference>
<evidence type="ECO:0000256" key="3">
    <source>
        <dbReference type="ARBA" id="ARBA00022975"/>
    </source>
</evidence>
<keyword evidence="3" id="KW-0665">Pyrimidine biosynthesis</keyword>
<dbReference type="InterPro" id="IPR020542">
    <property type="entry name" value="Asp_carbamoyltrfase_reg_C"/>
</dbReference>
<dbReference type="Pfam" id="PF01948">
    <property type="entry name" value="PyrI"/>
    <property type="match status" value="1"/>
</dbReference>
<dbReference type="AlphaFoldDB" id="A0A9D2IYN1"/>